<sequence>MADYCSVCGKKLGLFDKKYNILDERSNLVKCCKDCKIVHEVEVRKKTEHEEAIKKSCT</sequence>
<reference evidence="1" key="1">
    <citation type="submission" date="2020-06" db="EMBL/GenBank/DDBJ databases">
        <title>Unique genomic features of the anaerobic methanotrophic archaea.</title>
        <authorList>
            <person name="Chadwick G.L."/>
            <person name="Skennerton C.T."/>
            <person name="Laso-Perez R."/>
            <person name="Leu A.O."/>
            <person name="Speth D.R."/>
            <person name="Yu H."/>
            <person name="Morgan-Lang C."/>
            <person name="Hatzenpichler R."/>
            <person name="Goudeau D."/>
            <person name="Malmstrom R."/>
            <person name="Brazelton W.J."/>
            <person name="Woyke T."/>
            <person name="Hallam S.J."/>
            <person name="Tyson G.W."/>
            <person name="Wegener G."/>
            <person name="Boetius A."/>
            <person name="Orphan V."/>
        </authorList>
    </citation>
    <scope>NUCLEOTIDE SEQUENCE</scope>
</reference>
<accession>A0A7G9ZBZ6</accession>
<proteinExistence type="predicted"/>
<evidence type="ECO:0000313" key="1">
    <source>
        <dbReference type="EMBL" id="QNO57780.1"/>
    </source>
</evidence>
<organism evidence="1">
    <name type="scientific">Candidatus Methanophaga sp. ANME-1 ERB7</name>
    <dbReference type="NCBI Taxonomy" id="2759913"/>
    <lineage>
        <taxon>Archaea</taxon>
        <taxon>Methanobacteriati</taxon>
        <taxon>Methanobacteriota</taxon>
        <taxon>Stenosarchaea group</taxon>
        <taxon>Methanomicrobia</taxon>
        <taxon>Candidatus Methanophagales</taxon>
        <taxon>Candidatus Methanophagaceae</taxon>
        <taxon>Candidatus Methanophaga</taxon>
    </lineage>
</organism>
<protein>
    <submittedName>
        <fullName evidence="1">Uncharacterized protein</fullName>
    </submittedName>
</protein>
<gene>
    <name evidence="1" type="ORF">OHAEDELL_00007</name>
</gene>
<dbReference type="EMBL" id="MT631702">
    <property type="protein sequence ID" value="QNO57780.1"/>
    <property type="molecule type" value="Genomic_DNA"/>
</dbReference>
<dbReference type="AlphaFoldDB" id="A0A7G9ZBZ6"/>
<name>A0A7G9ZBZ6_9EURY</name>